<feature type="compositionally biased region" description="Polar residues" evidence="1">
    <location>
        <begin position="50"/>
        <end position="71"/>
    </location>
</feature>
<organism evidence="2 3">
    <name type="scientific">Trematosphaeria pertusa</name>
    <dbReference type="NCBI Taxonomy" id="390896"/>
    <lineage>
        <taxon>Eukaryota</taxon>
        <taxon>Fungi</taxon>
        <taxon>Dikarya</taxon>
        <taxon>Ascomycota</taxon>
        <taxon>Pezizomycotina</taxon>
        <taxon>Dothideomycetes</taxon>
        <taxon>Pleosporomycetidae</taxon>
        <taxon>Pleosporales</taxon>
        <taxon>Massarineae</taxon>
        <taxon>Trematosphaeriaceae</taxon>
        <taxon>Trematosphaeria</taxon>
    </lineage>
</organism>
<feature type="compositionally biased region" description="Low complexity" evidence="1">
    <location>
        <begin position="78"/>
        <end position="88"/>
    </location>
</feature>
<feature type="compositionally biased region" description="Low complexity" evidence="1">
    <location>
        <begin position="145"/>
        <end position="160"/>
    </location>
</feature>
<protein>
    <submittedName>
        <fullName evidence="2">Uncharacterized protein</fullName>
    </submittedName>
</protein>
<evidence type="ECO:0000256" key="1">
    <source>
        <dbReference type="SAM" id="MobiDB-lite"/>
    </source>
</evidence>
<feature type="region of interest" description="Disordered" evidence="1">
    <location>
        <begin position="144"/>
        <end position="163"/>
    </location>
</feature>
<gene>
    <name evidence="2" type="ORF">BU26DRAFT_592871</name>
</gene>
<evidence type="ECO:0000313" key="3">
    <source>
        <dbReference type="Proteomes" id="UP000800094"/>
    </source>
</evidence>
<dbReference type="GeneID" id="54588181"/>
<accession>A0A6A6IJ78</accession>
<keyword evidence="3" id="KW-1185">Reference proteome</keyword>
<dbReference type="AlphaFoldDB" id="A0A6A6IJ78"/>
<dbReference type="EMBL" id="ML987194">
    <property type="protein sequence ID" value="KAF2249603.1"/>
    <property type="molecule type" value="Genomic_DNA"/>
</dbReference>
<proteinExistence type="predicted"/>
<sequence>MADAEAPEGITSGLGQPTTANAWKAPTFPQTSRFGTPSRARPRSRRFPGYSSTCGANPCSFSNNNQRSSNKIPGAQIRGNRNSAGNNRNADRHGSHPREKHKNTLQYRTDRIQLPYFIQQRCNHGSSNLQSQLRGCKKHSLVQGSTFTPSTTRTTPFDTPVKPRSAPRIAMIVNISPVALESAAAVLRTPPKSESEWDACYEGFCTLCREHYMPLLEQNSTGKSDDPLTKWCRMENDNRVRKSLKEPLGLPRNLFIDAVKEAFTKKSCLSWLFNENYVFDLTDEYRIAFHLDNIFEAPDYNSEDAAEIDFDKENGIPAAARHWLAPANEDQEPTSEQSGEVLPRDLFALKPIENSDGVILLGQQLGYIEVKFKEDSEEGRSATNNGQWTPTGIIVFLKLDPDTSKSEGLFYIDSATISNFKKGKAERQVMQGLWQLVHEHGKVDVEGESRFEACRVFMDDDKLWMD</sequence>
<dbReference type="Proteomes" id="UP000800094">
    <property type="component" value="Unassembled WGS sequence"/>
</dbReference>
<feature type="region of interest" description="Disordered" evidence="1">
    <location>
        <begin position="1"/>
        <end position="105"/>
    </location>
</feature>
<dbReference type="RefSeq" id="XP_033684607.1">
    <property type="nucleotide sequence ID" value="XM_033834851.1"/>
</dbReference>
<name>A0A6A6IJ78_9PLEO</name>
<evidence type="ECO:0000313" key="2">
    <source>
        <dbReference type="EMBL" id="KAF2249603.1"/>
    </source>
</evidence>
<reference evidence="2" key="1">
    <citation type="journal article" date="2020" name="Stud. Mycol.">
        <title>101 Dothideomycetes genomes: a test case for predicting lifestyles and emergence of pathogens.</title>
        <authorList>
            <person name="Haridas S."/>
            <person name="Albert R."/>
            <person name="Binder M."/>
            <person name="Bloem J."/>
            <person name="Labutti K."/>
            <person name="Salamov A."/>
            <person name="Andreopoulos B."/>
            <person name="Baker S."/>
            <person name="Barry K."/>
            <person name="Bills G."/>
            <person name="Bluhm B."/>
            <person name="Cannon C."/>
            <person name="Castanera R."/>
            <person name="Culley D."/>
            <person name="Daum C."/>
            <person name="Ezra D."/>
            <person name="Gonzalez J."/>
            <person name="Henrissat B."/>
            <person name="Kuo A."/>
            <person name="Liang C."/>
            <person name="Lipzen A."/>
            <person name="Lutzoni F."/>
            <person name="Magnuson J."/>
            <person name="Mondo S."/>
            <person name="Nolan M."/>
            <person name="Ohm R."/>
            <person name="Pangilinan J."/>
            <person name="Park H.-J."/>
            <person name="Ramirez L."/>
            <person name="Alfaro M."/>
            <person name="Sun H."/>
            <person name="Tritt A."/>
            <person name="Yoshinaga Y."/>
            <person name="Zwiers L.-H."/>
            <person name="Turgeon B."/>
            <person name="Goodwin S."/>
            <person name="Spatafora J."/>
            <person name="Crous P."/>
            <person name="Grigoriev I."/>
        </authorList>
    </citation>
    <scope>NUCLEOTIDE SEQUENCE</scope>
    <source>
        <strain evidence="2">CBS 122368</strain>
    </source>
</reference>